<evidence type="ECO:0000259" key="2">
    <source>
        <dbReference type="Pfam" id="PF04151"/>
    </source>
</evidence>
<dbReference type="InterPro" id="IPR007280">
    <property type="entry name" value="Peptidase_C_arc/bac"/>
</dbReference>
<feature type="signal peptide" evidence="1">
    <location>
        <begin position="1"/>
        <end position="22"/>
    </location>
</feature>
<protein>
    <submittedName>
        <fullName evidence="3">PPC domain-containing protein</fullName>
    </submittedName>
</protein>
<accession>A0A8E6B513</accession>
<dbReference type="EMBL" id="CP074694">
    <property type="protein sequence ID" value="QVL32068.1"/>
    <property type="molecule type" value="Genomic_DNA"/>
</dbReference>
<feature type="chain" id="PRO_5034291793" evidence="1">
    <location>
        <begin position="23"/>
        <end position="887"/>
    </location>
</feature>
<evidence type="ECO:0000256" key="1">
    <source>
        <dbReference type="SAM" id="SignalP"/>
    </source>
</evidence>
<dbReference type="AlphaFoldDB" id="A0A8E6B513"/>
<keyword evidence="1" id="KW-0732">Signal</keyword>
<dbReference type="KEGG" id="tsph:KIH39_25065"/>
<reference evidence="3" key="1">
    <citation type="submission" date="2021-05" db="EMBL/GenBank/DDBJ databases">
        <title>Complete genome sequence of the cellulolytic planctomycete Telmatocola sphagniphila SP2T and characterization of the first cellulase from planctomycetes.</title>
        <authorList>
            <person name="Rakitin A.L."/>
            <person name="Beletsky A.V."/>
            <person name="Naumoff D.G."/>
            <person name="Kulichevskaya I.S."/>
            <person name="Mardanov A.V."/>
            <person name="Ravin N.V."/>
            <person name="Dedysh S.N."/>
        </authorList>
    </citation>
    <scope>NUCLEOTIDE SEQUENCE</scope>
    <source>
        <strain evidence="3">SP2T</strain>
    </source>
</reference>
<evidence type="ECO:0000313" key="4">
    <source>
        <dbReference type="Proteomes" id="UP000676194"/>
    </source>
</evidence>
<dbReference type="RefSeq" id="WP_213496675.1">
    <property type="nucleotide sequence ID" value="NZ_CP074694.1"/>
</dbReference>
<gene>
    <name evidence="3" type="ORF">KIH39_25065</name>
</gene>
<keyword evidence="4" id="KW-1185">Reference proteome</keyword>
<name>A0A8E6B513_9BACT</name>
<dbReference type="SUPFAM" id="SSF89260">
    <property type="entry name" value="Collagen-binding domain"/>
    <property type="match status" value="2"/>
</dbReference>
<evidence type="ECO:0000313" key="3">
    <source>
        <dbReference type="EMBL" id="QVL32068.1"/>
    </source>
</evidence>
<dbReference type="Gene3D" id="2.60.120.380">
    <property type="match status" value="2"/>
</dbReference>
<proteinExistence type="predicted"/>
<sequence>MHRFSRSWLAAAALFVPMLAWAQPQGAEVPRPRLDIVNPFGAKLGTSLEVQISGADLEETTELRFNHPGIKAELIELPEPKANPKEPKKTKLGKASRASGKFKITVDATVKPGIYEVRSINRFGISNPRVFIVSDLKEVAEKEPNNDVPQAQKIELNTIVNGSFSSPTDVDYYQITAKKGQRILASCATGTIDSSARPLVEIYSKAGRLLTANRNYSGDDALADLTIPADGDYLIRVCEFTYTFSANVPAISYFYRLTVSTNPWIDAVHPPMVQPGKPTQVTVYGRNLPGGKKSSAYKIQGKEIEELTVTITPPGEASKLNVGFRIDPRSAELDAFAYSIPSPTGSSNVVPIFFARDPVVLEKEPNDTPESAQEIPINSELAGRIEKRNDTDWYTFTAKKGQSLWIELYADRLNCTSTGVSTLMYFSLKKADPKSGNITEQEDSNDTLSPNHFFTRNGDPPAFKFIPPEDGKYLIQVGSRESSTLYGPKAQYRLCISDEKPDFRVVAITPYTQNALPSSINLEKGAPASLDIYVFRKQGFHDPILLTAEGLPPGVECPPQIIGTNQIYGALVLTAKPDAAEYNGPIRIVASANVQGVMLKREVRPASITWPGPQNNPNFPLIGRLDQECCIAVRDKPLFQIKIDPNKIFIKKEEKLPLPLVVKPGDKLTVPLEVVRNAPEAKVAITTALVTSQRNNQGLPGNQPPLLFNNGQPMPTIAADKNDTTFGLEVRATAQPGVYPVVVKAFGQIPYDKNPDGKNKKPAIFTAVSTPFTVKVLPATLGKFIAKAPANAKPGDTVDVAVKVTRENDYTGEYKLKLTLPVDLKGAEVKEVVLPAGKDEVMVPIKLAKEVTPKNYQGIVLSAVGKYESQFDVKSEIKFDMAIVKGK</sequence>
<organism evidence="3 4">
    <name type="scientific">Telmatocola sphagniphila</name>
    <dbReference type="NCBI Taxonomy" id="1123043"/>
    <lineage>
        <taxon>Bacteria</taxon>
        <taxon>Pseudomonadati</taxon>
        <taxon>Planctomycetota</taxon>
        <taxon>Planctomycetia</taxon>
        <taxon>Gemmatales</taxon>
        <taxon>Gemmataceae</taxon>
    </lineage>
</organism>
<dbReference type="Proteomes" id="UP000676194">
    <property type="component" value="Chromosome"/>
</dbReference>
<dbReference type="Pfam" id="PF04151">
    <property type="entry name" value="PPC"/>
    <property type="match status" value="1"/>
</dbReference>
<feature type="domain" description="Peptidase C-terminal archaeal/bacterial" evidence="2">
    <location>
        <begin position="390"/>
        <end position="478"/>
    </location>
</feature>